<dbReference type="GO" id="GO:0043190">
    <property type="term" value="C:ATP-binding cassette (ABC) transporter complex"/>
    <property type="evidence" value="ECO:0007669"/>
    <property type="project" value="InterPro"/>
</dbReference>
<evidence type="ECO:0000313" key="8">
    <source>
        <dbReference type="EMBL" id="GHO93878.1"/>
    </source>
</evidence>
<dbReference type="Proteomes" id="UP000597444">
    <property type="component" value="Unassembled WGS sequence"/>
</dbReference>
<evidence type="ECO:0000256" key="3">
    <source>
        <dbReference type="ARBA" id="ARBA00022692"/>
    </source>
</evidence>
<accession>A0A8J3N312</accession>
<feature type="transmembrane region" description="Helical" evidence="7">
    <location>
        <begin position="12"/>
        <end position="36"/>
    </location>
</feature>
<evidence type="ECO:0000256" key="5">
    <source>
        <dbReference type="ARBA" id="ARBA00023136"/>
    </source>
</evidence>
<dbReference type="InterPro" id="IPR001626">
    <property type="entry name" value="ABC_TroCD"/>
</dbReference>
<dbReference type="Gene3D" id="1.10.3470.10">
    <property type="entry name" value="ABC transporter involved in vitamin B12 uptake, BtuC"/>
    <property type="match status" value="1"/>
</dbReference>
<feature type="transmembrane region" description="Helical" evidence="7">
    <location>
        <begin position="194"/>
        <end position="212"/>
    </location>
</feature>
<keyword evidence="9" id="KW-1185">Reference proteome</keyword>
<name>A0A8J3N312_9CHLR</name>
<dbReference type="Pfam" id="PF00950">
    <property type="entry name" value="ABC-3"/>
    <property type="match status" value="1"/>
</dbReference>
<comment type="caution">
    <text evidence="8">The sequence shown here is derived from an EMBL/GenBank/DDBJ whole genome shotgun (WGS) entry which is preliminary data.</text>
</comment>
<keyword evidence="5 7" id="KW-0472">Membrane</keyword>
<reference evidence="8" key="1">
    <citation type="submission" date="2020-10" db="EMBL/GenBank/DDBJ databases">
        <title>Taxonomic study of unclassified bacteria belonging to the class Ktedonobacteria.</title>
        <authorList>
            <person name="Yabe S."/>
            <person name="Wang C.M."/>
            <person name="Zheng Y."/>
            <person name="Sakai Y."/>
            <person name="Cavaletti L."/>
            <person name="Monciardini P."/>
            <person name="Donadio S."/>
        </authorList>
    </citation>
    <scope>NUCLEOTIDE SEQUENCE</scope>
    <source>
        <strain evidence="8">ID150040</strain>
    </source>
</reference>
<feature type="transmembrane region" description="Helical" evidence="7">
    <location>
        <begin position="95"/>
        <end position="115"/>
    </location>
</feature>
<evidence type="ECO:0000256" key="6">
    <source>
        <dbReference type="RuleBase" id="RU003943"/>
    </source>
</evidence>
<dbReference type="InterPro" id="IPR037294">
    <property type="entry name" value="ABC_BtuC-like"/>
</dbReference>
<organism evidence="8 9">
    <name type="scientific">Reticulibacter mediterranei</name>
    <dbReference type="NCBI Taxonomy" id="2778369"/>
    <lineage>
        <taxon>Bacteria</taxon>
        <taxon>Bacillati</taxon>
        <taxon>Chloroflexota</taxon>
        <taxon>Ktedonobacteria</taxon>
        <taxon>Ktedonobacterales</taxon>
        <taxon>Reticulibacteraceae</taxon>
        <taxon>Reticulibacter</taxon>
    </lineage>
</organism>
<evidence type="ECO:0000256" key="2">
    <source>
        <dbReference type="ARBA" id="ARBA00008034"/>
    </source>
</evidence>
<keyword evidence="4 7" id="KW-1133">Transmembrane helix</keyword>
<dbReference type="EMBL" id="BNJK01000001">
    <property type="protein sequence ID" value="GHO93878.1"/>
    <property type="molecule type" value="Genomic_DNA"/>
</dbReference>
<dbReference type="PANTHER" id="PTHR30477">
    <property type="entry name" value="ABC-TRANSPORTER METAL-BINDING PROTEIN"/>
    <property type="match status" value="1"/>
</dbReference>
<feature type="transmembrane region" description="Helical" evidence="7">
    <location>
        <begin position="219"/>
        <end position="242"/>
    </location>
</feature>
<keyword evidence="3 6" id="KW-0812">Transmembrane</keyword>
<sequence length="307" mass="32733">MFEMGFEILQAPFIQNALLAGSLIAVAAAIIGYFLIVRGLTFTGHALPNIGFAGAAGAVLLGVDPVFGLFAFTIAAGVGIALLGKEVRERDISIGILMTFALGLGLLFLSLYSGYAQRVYSILFGTILGISQEDVLITALMSLLVLIVLFVLFRPLLFSSLDPDVAEARGIPVRLLAALFLVLVAVTISMAIQVVGALLVFTLLIGPAATAIRIFHRPLWAIVCAVVLGLCYTWLGIVLAALQGDWPVSFFIATISFAIYLPVRLLSPLWLGNRSRKQIARAPETPAQLETVTANEAATTMQEATRS</sequence>
<gene>
    <name evidence="8" type="ORF">KSF_039260</name>
</gene>
<evidence type="ECO:0000256" key="7">
    <source>
        <dbReference type="SAM" id="Phobius"/>
    </source>
</evidence>
<feature type="transmembrane region" description="Helical" evidence="7">
    <location>
        <begin position="248"/>
        <end position="271"/>
    </location>
</feature>
<evidence type="ECO:0000313" key="9">
    <source>
        <dbReference type="Proteomes" id="UP000597444"/>
    </source>
</evidence>
<feature type="transmembrane region" description="Helical" evidence="7">
    <location>
        <begin position="135"/>
        <end position="159"/>
    </location>
</feature>
<comment type="subcellular location">
    <subcellularLocation>
        <location evidence="6">Cell membrane</location>
        <topology evidence="6">Multi-pass membrane protein</topology>
    </subcellularLocation>
    <subcellularLocation>
        <location evidence="1">Membrane</location>
        <topology evidence="1">Multi-pass membrane protein</topology>
    </subcellularLocation>
</comment>
<dbReference type="GO" id="GO:0055085">
    <property type="term" value="P:transmembrane transport"/>
    <property type="evidence" value="ECO:0007669"/>
    <property type="project" value="InterPro"/>
</dbReference>
<evidence type="ECO:0000256" key="1">
    <source>
        <dbReference type="ARBA" id="ARBA00004141"/>
    </source>
</evidence>
<dbReference type="SUPFAM" id="SSF81345">
    <property type="entry name" value="ABC transporter involved in vitamin B12 uptake, BtuC"/>
    <property type="match status" value="1"/>
</dbReference>
<dbReference type="AlphaFoldDB" id="A0A8J3N312"/>
<comment type="similarity">
    <text evidence="2 6">Belongs to the ABC-3 integral membrane protein family.</text>
</comment>
<keyword evidence="6" id="KW-0813">Transport</keyword>
<dbReference type="PANTHER" id="PTHR30477:SF0">
    <property type="entry name" value="METAL TRANSPORT SYSTEM MEMBRANE PROTEIN TM_0125-RELATED"/>
    <property type="match status" value="1"/>
</dbReference>
<protein>
    <submittedName>
        <fullName evidence="8">ABC transporter permease</fullName>
    </submittedName>
</protein>
<evidence type="ECO:0000256" key="4">
    <source>
        <dbReference type="ARBA" id="ARBA00022989"/>
    </source>
</evidence>
<proteinExistence type="inferred from homology"/>
<feature type="transmembrane region" description="Helical" evidence="7">
    <location>
        <begin position="56"/>
        <end position="83"/>
    </location>
</feature>